<sequence>IYYYEVEIISKGRDGYIGVGFSSSSVSLKRLPGWELDSWGYHGDDGHKFCCSGTGQKYGPTFTTGDVIGCCVNFANKTAFFTKNGMNLGVAFTDIKGRYFPSVGMRTPQERILANFGDRPF</sequence>
<reference evidence="3" key="1">
    <citation type="journal article" date="2018" name="Nat. Microbiol.">
        <title>Leveraging single-cell genomics to expand the fungal tree of life.</title>
        <authorList>
            <person name="Ahrendt S.R."/>
            <person name="Quandt C.A."/>
            <person name="Ciobanu D."/>
            <person name="Clum A."/>
            <person name="Salamov A."/>
            <person name="Andreopoulos B."/>
            <person name="Cheng J.F."/>
            <person name="Woyke T."/>
            <person name="Pelin A."/>
            <person name="Henrissat B."/>
            <person name="Reynolds N.K."/>
            <person name="Benny G.L."/>
            <person name="Smith M.E."/>
            <person name="James T.Y."/>
            <person name="Grigoriev I.V."/>
        </authorList>
    </citation>
    <scope>NUCLEOTIDE SEQUENCE [LARGE SCALE GENOMIC DNA]</scope>
    <source>
        <strain evidence="3">Benny S71-1</strain>
    </source>
</reference>
<evidence type="ECO:0000313" key="2">
    <source>
        <dbReference type="EMBL" id="RKP24455.1"/>
    </source>
</evidence>
<feature type="domain" description="B30.2/SPRY" evidence="1">
    <location>
        <begin position="1"/>
        <end position="121"/>
    </location>
</feature>
<dbReference type="SMART" id="SM00449">
    <property type="entry name" value="SPRY"/>
    <property type="match status" value="1"/>
</dbReference>
<dbReference type="OrthoDB" id="25503at2759"/>
<dbReference type="GO" id="GO:0030246">
    <property type="term" value="F:carbohydrate binding"/>
    <property type="evidence" value="ECO:0007669"/>
    <property type="project" value="UniProtKB-KW"/>
</dbReference>
<gene>
    <name evidence="2" type="ORF">SYNPS1DRAFT_5083</name>
</gene>
<evidence type="ECO:0000313" key="3">
    <source>
        <dbReference type="Proteomes" id="UP000278143"/>
    </source>
</evidence>
<dbReference type="InterPro" id="IPR001870">
    <property type="entry name" value="B30.2/SPRY"/>
</dbReference>
<dbReference type="InterPro" id="IPR013320">
    <property type="entry name" value="ConA-like_dom_sf"/>
</dbReference>
<dbReference type="InterPro" id="IPR043136">
    <property type="entry name" value="B30.2/SPRY_sf"/>
</dbReference>
<dbReference type="Gene3D" id="2.60.120.920">
    <property type="match status" value="1"/>
</dbReference>
<protein>
    <submittedName>
        <fullName evidence="2">Concanavalin A-like lectin/glucanase domain-containing protein</fullName>
    </submittedName>
</protein>
<feature type="non-terminal residue" evidence="2">
    <location>
        <position position="1"/>
    </location>
</feature>
<keyword evidence="2" id="KW-0430">Lectin</keyword>
<dbReference type="SUPFAM" id="SSF49899">
    <property type="entry name" value="Concanavalin A-like lectins/glucanases"/>
    <property type="match status" value="1"/>
</dbReference>
<dbReference type="Pfam" id="PF00622">
    <property type="entry name" value="SPRY"/>
    <property type="match status" value="1"/>
</dbReference>
<dbReference type="InterPro" id="IPR003877">
    <property type="entry name" value="SPRY_dom"/>
</dbReference>
<organism evidence="2 3">
    <name type="scientific">Syncephalis pseudoplumigaleata</name>
    <dbReference type="NCBI Taxonomy" id="1712513"/>
    <lineage>
        <taxon>Eukaryota</taxon>
        <taxon>Fungi</taxon>
        <taxon>Fungi incertae sedis</taxon>
        <taxon>Zoopagomycota</taxon>
        <taxon>Zoopagomycotina</taxon>
        <taxon>Zoopagomycetes</taxon>
        <taxon>Zoopagales</taxon>
        <taxon>Piptocephalidaceae</taxon>
        <taxon>Syncephalis</taxon>
    </lineage>
</organism>
<dbReference type="InterPro" id="IPR050618">
    <property type="entry name" value="Ubq-SigPath_Reg"/>
</dbReference>
<dbReference type="PANTHER" id="PTHR12864">
    <property type="entry name" value="RAN BINDING PROTEIN 9-RELATED"/>
    <property type="match status" value="1"/>
</dbReference>
<evidence type="ECO:0000259" key="1">
    <source>
        <dbReference type="PROSITE" id="PS50188"/>
    </source>
</evidence>
<feature type="non-terminal residue" evidence="2">
    <location>
        <position position="121"/>
    </location>
</feature>
<proteinExistence type="predicted"/>
<name>A0A4P9YX75_9FUNG</name>
<dbReference type="EMBL" id="KZ990215">
    <property type="protein sequence ID" value="RKP24455.1"/>
    <property type="molecule type" value="Genomic_DNA"/>
</dbReference>
<keyword evidence="3" id="KW-1185">Reference proteome</keyword>
<dbReference type="PROSITE" id="PS50188">
    <property type="entry name" value="B302_SPRY"/>
    <property type="match status" value="1"/>
</dbReference>
<dbReference type="AlphaFoldDB" id="A0A4P9YX75"/>
<dbReference type="Proteomes" id="UP000278143">
    <property type="component" value="Unassembled WGS sequence"/>
</dbReference>
<accession>A0A4P9YX75</accession>